<dbReference type="SUPFAM" id="SSF52374">
    <property type="entry name" value="Nucleotidylyl transferase"/>
    <property type="match status" value="1"/>
</dbReference>
<feature type="compositionally biased region" description="Low complexity" evidence="8">
    <location>
        <begin position="7"/>
        <end position="22"/>
    </location>
</feature>
<dbReference type="RefSeq" id="WP_137096131.1">
    <property type="nucleotide sequence ID" value="NZ_SWMS01000014.1"/>
</dbReference>
<gene>
    <name evidence="10" type="ORF">FCN18_24035</name>
</gene>
<evidence type="ECO:0000256" key="8">
    <source>
        <dbReference type="SAM" id="MobiDB-lite"/>
    </source>
</evidence>
<dbReference type="Gene3D" id="3.40.50.620">
    <property type="entry name" value="HUPs"/>
    <property type="match status" value="1"/>
</dbReference>
<sequence>MMAAWPRSPRTSRTGRRSTVSTCGGPLGAYRFTPPGTRAGVFSIGTPPPTVSGSLHIGHAFSCTHTDIVARFQRMRGGHVCYLMGEVALGV</sequence>
<dbReference type="Proteomes" id="UP000309992">
    <property type="component" value="Unassembled WGS sequence"/>
</dbReference>
<dbReference type="PANTHER" id="PTHR11946">
    <property type="entry name" value="VALYL-TRNA SYNTHETASES"/>
    <property type="match status" value="1"/>
</dbReference>
<dbReference type="Pfam" id="PF00133">
    <property type="entry name" value="tRNA-synt_1"/>
    <property type="match status" value="1"/>
</dbReference>
<evidence type="ECO:0000256" key="3">
    <source>
        <dbReference type="ARBA" id="ARBA00022741"/>
    </source>
</evidence>
<evidence type="ECO:0000256" key="4">
    <source>
        <dbReference type="ARBA" id="ARBA00022840"/>
    </source>
</evidence>
<protein>
    <recommendedName>
        <fullName evidence="1">valine--tRNA ligase</fullName>
        <ecNumber evidence="1">6.1.1.9</ecNumber>
    </recommendedName>
    <alternativeName>
        <fullName evidence="7">Valyl-tRNA synthetase</fullName>
    </alternativeName>
</protein>
<reference evidence="10 11" key="1">
    <citation type="journal article" date="2015" name="Antonie Van Leeuwenhoek">
        <title>Prauserella endophytica sp. nov., an endophytic actinobacterium isolated from Tamarix taklamakanensis.</title>
        <authorList>
            <person name="Liu J.M."/>
            <person name="Habden X."/>
            <person name="Guo L."/>
            <person name="Tuo L."/>
            <person name="Jiang Z.K."/>
            <person name="Liu S.W."/>
            <person name="Liu X.F."/>
            <person name="Chen L."/>
            <person name="Li R.F."/>
            <person name="Zhang Y.Q."/>
            <person name="Sun C.H."/>
        </authorList>
    </citation>
    <scope>NUCLEOTIDE SEQUENCE [LARGE SCALE GENOMIC DNA]</scope>
    <source>
        <strain evidence="10 11">CGMCC 4.7182</strain>
    </source>
</reference>
<name>A0ABY2S1N1_9PSEU</name>
<keyword evidence="2 10" id="KW-0436">Ligase</keyword>
<evidence type="ECO:0000256" key="2">
    <source>
        <dbReference type="ARBA" id="ARBA00022598"/>
    </source>
</evidence>
<dbReference type="EC" id="6.1.1.9" evidence="1"/>
<dbReference type="InterPro" id="IPR002303">
    <property type="entry name" value="Valyl-tRNA_ligase"/>
</dbReference>
<feature type="domain" description="Aminoacyl-tRNA synthetase class Ia" evidence="9">
    <location>
        <begin position="40"/>
        <end position="86"/>
    </location>
</feature>
<dbReference type="GO" id="GO:0016874">
    <property type="term" value="F:ligase activity"/>
    <property type="evidence" value="ECO:0007669"/>
    <property type="project" value="UniProtKB-KW"/>
</dbReference>
<keyword evidence="5" id="KW-0648">Protein biosynthesis</keyword>
<keyword evidence="6" id="KW-0030">Aminoacyl-tRNA synthetase</keyword>
<keyword evidence="3" id="KW-0547">Nucleotide-binding</keyword>
<dbReference type="InterPro" id="IPR001412">
    <property type="entry name" value="aa-tRNA-synth_I_CS"/>
</dbReference>
<dbReference type="InterPro" id="IPR002300">
    <property type="entry name" value="aa-tRNA-synth_Ia"/>
</dbReference>
<keyword evidence="11" id="KW-1185">Reference proteome</keyword>
<keyword evidence="4" id="KW-0067">ATP-binding</keyword>
<comment type="caution">
    <text evidence="10">The sequence shown here is derived from an EMBL/GenBank/DDBJ whole genome shotgun (WGS) entry which is preliminary data.</text>
</comment>
<evidence type="ECO:0000313" key="11">
    <source>
        <dbReference type="Proteomes" id="UP000309992"/>
    </source>
</evidence>
<feature type="region of interest" description="Disordered" evidence="8">
    <location>
        <begin position="1"/>
        <end position="29"/>
    </location>
</feature>
<evidence type="ECO:0000259" key="9">
    <source>
        <dbReference type="Pfam" id="PF00133"/>
    </source>
</evidence>
<evidence type="ECO:0000256" key="5">
    <source>
        <dbReference type="ARBA" id="ARBA00022917"/>
    </source>
</evidence>
<evidence type="ECO:0000256" key="7">
    <source>
        <dbReference type="ARBA" id="ARBA00029936"/>
    </source>
</evidence>
<dbReference type="InterPro" id="IPR014729">
    <property type="entry name" value="Rossmann-like_a/b/a_fold"/>
</dbReference>
<evidence type="ECO:0000313" key="10">
    <source>
        <dbReference type="EMBL" id="TKG66983.1"/>
    </source>
</evidence>
<accession>A0ABY2S1N1</accession>
<evidence type="ECO:0000256" key="6">
    <source>
        <dbReference type="ARBA" id="ARBA00023146"/>
    </source>
</evidence>
<dbReference type="PROSITE" id="PS00178">
    <property type="entry name" value="AA_TRNA_LIGASE_I"/>
    <property type="match status" value="1"/>
</dbReference>
<dbReference type="PANTHER" id="PTHR11946:SF93">
    <property type="entry name" value="VALINE--TRNA LIGASE, CHLOROPLASTIC_MITOCHONDRIAL 2"/>
    <property type="match status" value="1"/>
</dbReference>
<organism evidence="10 11">
    <name type="scientific">Prauserella endophytica</name>
    <dbReference type="NCBI Taxonomy" id="1592324"/>
    <lineage>
        <taxon>Bacteria</taxon>
        <taxon>Bacillati</taxon>
        <taxon>Actinomycetota</taxon>
        <taxon>Actinomycetes</taxon>
        <taxon>Pseudonocardiales</taxon>
        <taxon>Pseudonocardiaceae</taxon>
        <taxon>Prauserella</taxon>
        <taxon>Prauserella coralliicola group</taxon>
    </lineage>
</organism>
<evidence type="ECO:0000256" key="1">
    <source>
        <dbReference type="ARBA" id="ARBA00013169"/>
    </source>
</evidence>
<proteinExistence type="predicted"/>
<dbReference type="EMBL" id="SWMS01000014">
    <property type="protein sequence ID" value="TKG66983.1"/>
    <property type="molecule type" value="Genomic_DNA"/>
</dbReference>